<evidence type="ECO:0000313" key="13">
    <source>
        <dbReference type="EnsemblMetazoa" id="AATE002973-PA.1"/>
    </source>
</evidence>
<dbReference type="AlphaFoldDB" id="A0A182IPF8"/>
<comment type="similarity">
    <text evidence="4">Belongs to the complex I NDUFB7 subunit family.</text>
</comment>
<evidence type="ECO:0000256" key="6">
    <source>
        <dbReference type="ARBA" id="ARBA00022448"/>
    </source>
</evidence>
<dbReference type="STRING" id="41427.A0A182IPF8"/>
<dbReference type="InterPro" id="IPR008698">
    <property type="entry name" value="NDUB7"/>
</dbReference>
<protein>
    <recommendedName>
        <fullName evidence="5">NADH dehydrogenase [ubiquinone] 1 beta subcomplex subunit 7</fullName>
    </recommendedName>
</protein>
<evidence type="ECO:0000256" key="11">
    <source>
        <dbReference type="ARBA" id="ARBA00023136"/>
    </source>
</evidence>
<dbReference type="Pfam" id="PF05676">
    <property type="entry name" value="NDUF_B7"/>
    <property type="match status" value="1"/>
</dbReference>
<name>A0A182IPF8_ANOAO</name>
<dbReference type="GO" id="GO:0005758">
    <property type="term" value="C:mitochondrial intermembrane space"/>
    <property type="evidence" value="ECO:0007669"/>
    <property type="project" value="UniProtKB-SubCell"/>
</dbReference>
<evidence type="ECO:0000256" key="7">
    <source>
        <dbReference type="ARBA" id="ARBA00022660"/>
    </source>
</evidence>
<comment type="function">
    <text evidence="1">Accessory subunit of the mitochondrial membrane respiratory chain NADH dehydrogenase (Complex I), that is believed not to be involved in catalysis. Complex I functions in the transfer of electrons from NADH to the respiratory chain. The immediate electron acceptor for the enzyme is believed to be ubiquinone.</text>
</comment>
<organism evidence="13">
    <name type="scientific">Anopheles atroparvus</name>
    <name type="common">European mosquito</name>
    <dbReference type="NCBI Taxonomy" id="41427"/>
    <lineage>
        <taxon>Eukaryota</taxon>
        <taxon>Metazoa</taxon>
        <taxon>Ecdysozoa</taxon>
        <taxon>Arthropoda</taxon>
        <taxon>Hexapoda</taxon>
        <taxon>Insecta</taxon>
        <taxon>Pterygota</taxon>
        <taxon>Neoptera</taxon>
        <taxon>Endopterygota</taxon>
        <taxon>Diptera</taxon>
        <taxon>Nematocera</taxon>
        <taxon>Culicoidea</taxon>
        <taxon>Culicidae</taxon>
        <taxon>Anophelinae</taxon>
        <taxon>Anopheles</taxon>
    </lineage>
</organism>
<comment type="subcellular location">
    <subcellularLocation>
        <location evidence="3">Mitochondrion inner membrane</location>
        <topology evidence="3">Peripheral membrane protein</topology>
    </subcellularLocation>
    <subcellularLocation>
        <location evidence="2">Mitochondrion intermembrane space</location>
    </subcellularLocation>
</comment>
<dbReference type="PANTHER" id="PTHR20900">
    <property type="entry name" value="NADH:UBIQUINONE OXIDOREDUCTASE B18-LIKE SUBUNIT"/>
    <property type="match status" value="1"/>
</dbReference>
<evidence type="ECO:0000256" key="9">
    <source>
        <dbReference type="ARBA" id="ARBA00022982"/>
    </source>
</evidence>
<keyword evidence="6" id="KW-0813">Transport</keyword>
<keyword evidence="8" id="KW-0999">Mitochondrion inner membrane</keyword>
<dbReference type="EnsemblMetazoa" id="AATE002973-RA">
    <property type="protein sequence ID" value="AATE002973-PA.1"/>
    <property type="gene ID" value="AATE002973"/>
</dbReference>
<accession>A0A182IPF8</accession>
<evidence type="ECO:0000256" key="12">
    <source>
        <dbReference type="ARBA" id="ARBA00023157"/>
    </source>
</evidence>
<reference evidence="13" key="1">
    <citation type="submission" date="2022-08" db="UniProtKB">
        <authorList>
            <consortium name="EnsemblMetazoa"/>
        </authorList>
    </citation>
    <scope>IDENTIFICATION</scope>
    <source>
        <strain evidence="13">EBRO</strain>
    </source>
</reference>
<dbReference type="PANTHER" id="PTHR20900:SF0">
    <property type="entry name" value="NADH DEHYDROGENASE [UBIQUINONE] 1 BETA SUBCOMPLEX SUBUNIT 7"/>
    <property type="match status" value="1"/>
</dbReference>
<dbReference type="VEuPathDB" id="VectorBase:AATE002973"/>
<evidence type="ECO:0000256" key="1">
    <source>
        <dbReference type="ARBA" id="ARBA00003195"/>
    </source>
</evidence>
<keyword evidence="7" id="KW-0679">Respiratory chain</keyword>
<evidence type="ECO:0000256" key="4">
    <source>
        <dbReference type="ARBA" id="ARBA00008006"/>
    </source>
</evidence>
<evidence type="ECO:0000256" key="8">
    <source>
        <dbReference type="ARBA" id="ARBA00022792"/>
    </source>
</evidence>
<keyword evidence="12" id="KW-1015">Disulfide bond</keyword>
<evidence type="ECO:0000256" key="5">
    <source>
        <dbReference type="ARBA" id="ARBA00018677"/>
    </source>
</evidence>
<proteinExistence type="inferred from homology"/>
<keyword evidence="9" id="KW-0249">Electron transport</keyword>
<evidence type="ECO:0000256" key="2">
    <source>
        <dbReference type="ARBA" id="ARBA00004569"/>
    </source>
</evidence>
<sequence length="199" mass="23217">MCYLICVLWEQNEALGAPSSCPRYQSDFPTPRTSRNVISKSDFCCRESRRQNKRSTKQSETRDSCQGTRGSCVSMGNYVSLYLTNPKGTPLPLTEPSFDPNHGFPNGRKERVMIATEEEMEAAKLPLEARDYCAHKLIQYRACRSDVWPWAYKCAHEKHDYLNCEYDDYILRLKEYEREKRLLSRKVKLEKKQAQELLA</sequence>
<keyword evidence="11" id="KW-0472">Membrane</keyword>
<evidence type="ECO:0000256" key="10">
    <source>
        <dbReference type="ARBA" id="ARBA00023128"/>
    </source>
</evidence>
<evidence type="ECO:0000256" key="3">
    <source>
        <dbReference type="ARBA" id="ARBA00004637"/>
    </source>
</evidence>
<keyword evidence="10" id="KW-0496">Mitochondrion</keyword>
<dbReference type="GO" id="GO:0005743">
    <property type="term" value="C:mitochondrial inner membrane"/>
    <property type="evidence" value="ECO:0007669"/>
    <property type="project" value="UniProtKB-SubCell"/>
</dbReference>